<reference evidence="2 3" key="1">
    <citation type="submission" date="2021-08" db="EMBL/GenBank/DDBJ databases">
        <title>Comparative Genomics Analysis of the Genus Qipengyuania Reveals Extensive Genetic Diversity and Metabolic Versatility, Including the Description of Fifteen Novel Species.</title>
        <authorList>
            <person name="Liu Y."/>
        </authorList>
    </citation>
    <scope>NUCLEOTIDE SEQUENCE [LARGE SCALE GENOMIC DNA]</scope>
    <source>
        <strain evidence="2 3">1NDH1</strain>
    </source>
</reference>
<accession>A0ABX9A592</accession>
<evidence type="ECO:0000256" key="1">
    <source>
        <dbReference type="SAM" id="MobiDB-lite"/>
    </source>
</evidence>
<protein>
    <submittedName>
        <fullName evidence="2">Uncharacterized protein</fullName>
    </submittedName>
</protein>
<feature type="region of interest" description="Disordered" evidence="1">
    <location>
        <begin position="1"/>
        <end position="26"/>
    </location>
</feature>
<dbReference type="Proteomes" id="UP000824321">
    <property type="component" value="Chromosome"/>
</dbReference>
<keyword evidence="3" id="KW-1185">Reference proteome</keyword>
<gene>
    <name evidence="2" type="ORF">K3136_02015</name>
</gene>
<sequence>MPAVASEPEEKKDEKKTEAQQPAEVKDKKICRYIRMDMSSRRKEKVCLTKEGWTDFNQGN</sequence>
<evidence type="ECO:0000313" key="3">
    <source>
        <dbReference type="Proteomes" id="UP000824321"/>
    </source>
</evidence>
<organism evidence="2 3">
    <name type="scientific">Qipengyuania gelatinilytica</name>
    <dbReference type="NCBI Taxonomy" id="2867231"/>
    <lineage>
        <taxon>Bacteria</taxon>
        <taxon>Pseudomonadati</taxon>
        <taxon>Pseudomonadota</taxon>
        <taxon>Alphaproteobacteria</taxon>
        <taxon>Sphingomonadales</taxon>
        <taxon>Erythrobacteraceae</taxon>
        <taxon>Qipengyuania</taxon>
    </lineage>
</organism>
<evidence type="ECO:0000313" key="2">
    <source>
        <dbReference type="EMBL" id="QZD96461.1"/>
    </source>
</evidence>
<feature type="compositionally biased region" description="Basic and acidic residues" evidence="1">
    <location>
        <begin position="8"/>
        <end position="26"/>
    </location>
</feature>
<proteinExistence type="predicted"/>
<dbReference type="EMBL" id="CP081294">
    <property type="protein sequence ID" value="QZD96461.1"/>
    <property type="molecule type" value="Genomic_DNA"/>
</dbReference>
<name>A0ABX9A592_9SPHN</name>